<proteinExistence type="predicted"/>
<dbReference type="EMBL" id="DF836409">
    <property type="protein sequence ID" value="GAN06337.1"/>
    <property type="molecule type" value="Genomic_DNA"/>
</dbReference>
<protein>
    <submittedName>
        <fullName evidence="2">Uncharacterized protein</fullName>
    </submittedName>
</protein>
<keyword evidence="3" id="KW-1185">Reference proteome</keyword>
<evidence type="ECO:0000313" key="2">
    <source>
        <dbReference type="EMBL" id="GAN06337.1"/>
    </source>
</evidence>
<dbReference type="Proteomes" id="UP000053815">
    <property type="component" value="Unassembled WGS sequence"/>
</dbReference>
<reference evidence="2" key="1">
    <citation type="submission" date="2014-09" db="EMBL/GenBank/DDBJ databases">
        <title>Draft genome sequence of an oleaginous Mucoromycotina fungus Mucor ambiguus NBRC6742.</title>
        <authorList>
            <person name="Takeda I."/>
            <person name="Yamane N."/>
            <person name="Morita T."/>
            <person name="Tamano K."/>
            <person name="Machida M."/>
            <person name="Baker S."/>
            <person name="Koike H."/>
        </authorList>
    </citation>
    <scope>NUCLEOTIDE SEQUENCE</scope>
    <source>
        <strain evidence="2">NBRC 6742</strain>
    </source>
</reference>
<organism evidence="2">
    <name type="scientific">Mucor ambiguus</name>
    <dbReference type="NCBI Taxonomy" id="91626"/>
    <lineage>
        <taxon>Eukaryota</taxon>
        <taxon>Fungi</taxon>
        <taxon>Fungi incertae sedis</taxon>
        <taxon>Mucoromycota</taxon>
        <taxon>Mucoromycotina</taxon>
        <taxon>Mucoromycetes</taxon>
        <taxon>Mucorales</taxon>
        <taxon>Mucorineae</taxon>
        <taxon>Mucoraceae</taxon>
        <taxon>Mucor</taxon>
    </lineage>
</organism>
<feature type="region of interest" description="Disordered" evidence="1">
    <location>
        <begin position="68"/>
        <end position="101"/>
    </location>
</feature>
<dbReference type="AlphaFoldDB" id="A0A0C9MSN0"/>
<dbReference type="OrthoDB" id="5531344at2759"/>
<feature type="compositionally biased region" description="Basic and acidic residues" evidence="1">
    <location>
        <begin position="68"/>
        <end position="78"/>
    </location>
</feature>
<dbReference type="STRING" id="91626.A0A0C9MSN0"/>
<evidence type="ECO:0000313" key="3">
    <source>
        <dbReference type="Proteomes" id="UP000053815"/>
    </source>
</evidence>
<accession>A0A0C9MSN0</accession>
<name>A0A0C9MSN0_9FUNG</name>
<gene>
    <name evidence="2" type="ORF">MAM1_0120d05819</name>
</gene>
<evidence type="ECO:0000256" key="1">
    <source>
        <dbReference type="SAM" id="MobiDB-lite"/>
    </source>
</evidence>
<sequence length="349" mass="39937">MTTDAPLSWDKELSHFFRSIGLVETSECLESELVVLSQSQLQKLPAELETLVEKLLISLERHADAKEEIIGKPEKTHDGLLVPKRKRSDNEQDEEDEKERIKRFDGEQIQIRATTEEVEQRINTFIQAKQNELDESNRTEFLSRHDPTADDVTCARTDAREINRNIQMKFDIVNNEDGPIARSLLTHNDRPKSDDAMQIAAAAAADTSERLSNIEEHLNVKLDSTAKPPFSVFERIKILENTLMEIERQYPTWAAVHFNQPNRNFPPPPPVTYITRPSIESEELPSPLKDRKQEEATYISTQITTTAPQQRMLRAHGRANSSLTRAVIDQLNRQKDISVTRQTIESSHP</sequence>